<protein>
    <submittedName>
        <fullName evidence="1">Uncharacterized protein</fullName>
    </submittedName>
</protein>
<keyword evidence="2" id="KW-1185">Reference proteome</keyword>
<feature type="non-terminal residue" evidence="1">
    <location>
        <position position="79"/>
    </location>
</feature>
<name>A0A3M6U077_POCDA</name>
<feature type="non-terminal residue" evidence="1">
    <location>
        <position position="1"/>
    </location>
</feature>
<evidence type="ECO:0000313" key="2">
    <source>
        <dbReference type="Proteomes" id="UP000275408"/>
    </source>
</evidence>
<dbReference type="AlphaFoldDB" id="A0A3M6U077"/>
<sequence>TLLKQKKTKDALPVAEEGRAQALVDLLKLTSESDSIEKKNITIWVLNGNDVQMARSVERRLQYSSTHMIDTYVNLTEYD</sequence>
<dbReference type="Proteomes" id="UP000275408">
    <property type="component" value="Unassembled WGS sequence"/>
</dbReference>
<organism evidence="1 2">
    <name type="scientific">Pocillopora damicornis</name>
    <name type="common">Cauliflower coral</name>
    <name type="synonym">Millepora damicornis</name>
    <dbReference type="NCBI Taxonomy" id="46731"/>
    <lineage>
        <taxon>Eukaryota</taxon>
        <taxon>Metazoa</taxon>
        <taxon>Cnidaria</taxon>
        <taxon>Anthozoa</taxon>
        <taxon>Hexacorallia</taxon>
        <taxon>Scleractinia</taxon>
        <taxon>Astrocoeniina</taxon>
        <taxon>Pocilloporidae</taxon>
        <taxon>Pocillopora</taxon>
    </lineage>
</organism>
<proteinExistence type="predicted"/>
<dbReference type="EMBL" id="RCHS01002537">
    <property type="protein sequence ID" value="RMX46878.1"/>
    <property type="molecule type" value="Genomic_DNA"/>
</dbReference>
<gene>
    <name evidence="1" type="ORF">pdam_00025989</name>
</gene>
<accession>A0A3M6U077</accession>
<reference evidence="1 2" key="1">
    <citation type="journal article" date="2018" name="Sci. Rep.">
        <title>Comparative analysis of the Pocillopora damicornis genome highlights role of immune system in coral evolution.</title>
        <authorList>
            <person name="Cunning R."/>
            <person name="Bay R.A."/>
            <person name="Gillette P."/>
            <person name="Baker A.C."/>
            <person name="Traylor-Knowles N."/>
        </authorList>
    </citation>
    <scope>NUCLEOTIDE SEQUENCE [LARGE SCALE GENOMIC DNA]</scope>
    <source>
        <strain evidence="1">RSMAS</strain>
        <tissue evidence="1">Whole animal</tissue>
    </source>
</reference>
<evidence type="ECO:0000313" key="1">
    <source>
        <dbReference type="EMBL" id="RMX46878.1"/>
    </source>
</evidence>
<comment type="caution">
    <text evidence="1">The sequence shown here is derived from an EMBL/GenBank/DDBJ whole genome shotgun (WGS) entry which is preliminary data.</text>
</comment>